<proteinExistence type="predicted"/>
<dbReference type="Pfam" id="PF00082">
    <property type="entry name" value="Peptidase_S8"/>
    <property type="match status" value="1"/>
</dbReference>
<dbReference type="Gene3D" id="3.40.50.200">
    <property type="entry name" value="Peptidase S8/S53 domain"/>
    <property type="match status" value="1"/>
</dbReference>
<dbReference type="Proteomes" id="UP000464674">
    <property type="component" value="Plasmid pA"/>
</dbReference>
<dbReference type="SUPFAM" id="SSF52743">
    <property type="entry name" value="Subtilisin-like"/>
    <property type="match status" value="1"/>
</dbReference>
<geneLocation type="plasmid" evidence="3">
    <name>pa</name>
</geneLocation>
<accession>A0A857FT05</accession>
<sequence>MATNFLIGRGELLARQVPPPRRKPSEPSVYSLNEARELLVPQFTQAVEVFDRTPAAAFPKDIAVGKVLINPSFIARAYFPSSLLKEAGLEAVGSRTVHVTPKRWTRQGVPEKVPTTELYVAGRRKNFRSLPKLAISLNDDEQAARDLTHIEAFSATDPEDKVKAVVRGHKEAVYEVGVHLLADDVDSEDVQSAFAKFAEQAGVELMDKLGFIVGNLWFLPVRGNRGGIHKLSAFSLVRVIRPMPALRSMRPIPAPLRSVKITCSLPTAQPLSLQPRVAILDGGLPDHHAIGPWVRNYELMDPDANDHADGPEHGLAVTSAFLFGPIEPNGSAGRPYSYVDHLRVVDEAINQEHPAQLYRTLGLIDEVLLSRQYEFINLSLGPDEIVDDGDPHGWTSLIDERLSNGRTFVTVAVGNNGNEDAELQLNRVQVPGDCVNVVAVGAADSTKKDWERAPYSAVGPGRSPGFVKPDLVAFGGSAGEYFHALTPGKRPSLSPQLGTSFAAPNLLRSAVGIRAILGKDLSVLAIKALLVHSATQNNLPQAEVGWGCVSDKLANVITCGDGVARVVYQGELRPGKYLRAPLPIPKKGLTGKVKVKATFCYSTPTDPHHSGAYTRSGLEVVFRPNDDRRKDGKANAESRSFFNLRKYASEQERRSDSGKWETVLHAEQSLLGKSLRDPVFDIHYIARQDAGPTTRARPIAYALVVTLEAPKHADLFSTILTEHTSLVSIQPEIALPITV</sequence>
<keyword evidence="2" id="KW-0614">Plasmid</keyword>
<dbReference type="GO" id="GO:0006508">
    <property type="term" value="P:proteolysis"/>
    <property type="evidence" value="ECO:0007669"/>
    <property type="project" value="InterPro"/>
</dbReference>
<dbReference type="InterPro" id="IPR034074">
    <property type="entry name" value="Y4bN_pept_dom"/>
</dbReference>
<evidence type="ECO:0000259" key="1">
    <source>
        <dbReference type="Pfam" id="PF00082"/>
    </source>
</evidence>
<dbReference type="InterPro" id="IPR000209">
    <property type="entry name" value="Peptidase_S8/S53_dom"/>
</dbReference>
<dbReference type="AlphaFoldDB" id="A0A857FT05"/>
<dbReference type="CDD" id="cd04847">
    <property type="entry name" value="Peptidases_S8_Subtilisin_like_2"/>
    <property type="match status" value="1"/>
</dbReference>
<evidence type="ECO:0000313" key="2">
    <source>
        <dbReference type="EMBL" id="QHC37362.1"/>
    </source>
</evidence>
<organism evidence="2 3">
    <name type="scientific">Komagataeibacter xylinus</name>
    <name type="common">Gluconacetobacter xylinus</name>
    <dbReference type="NCBI Taxonomy" id="28448"/>
    <lineage>
        <taxon>Bacteria</taxon>
        <taxon>Pseudomonadati</taxon>
        <taxon>Pseudomonadota</taxon>
        <taxon>Alphaproteobacteria</taxon>
        <taxon>Acetobacterales</taxon>
        <taxon>Acetobacteraceae</taxon>
        <taxon>Komagataeibacter</taxon>
    </lineage>
</organism>
<feature type="domain" description="Peptidase S8/S53" evidence="1">
    <location>
        <begin position="277"/>
        <end position="547"/>
    </location>
</feature>
<dbReference type="InterPro" id="IPR036852">
    <property type="entry name" value="Peptidase_S8/S53_dom_sf"/>
</dbReference>
<dbReference type="RefSeq" id="WP_159264240.1">
    <property type="nucleotide sequence ID" value="NZ_CP041349.1"/>
</dbReference>
<gene>
    <name evidence="2" type="ORF">FMA36_17305</name>
</gene>
<dbReference type="EMBL" id="CP041349">
    <property type="protein sequence ID" value="QHC37362.1"/>
    <property type="molecule type" value="Genomic_DNA"/>
</dbReference>
<dbReference type="GO" id="GO:0004252">
    <property type="term" value="F:serine-type endopeptidase activity"/>
    <property type="evidence" value="ECO:0007669"/>
    <property type="project" value="InterPro"/>
</dbReference>
<name>A0A857FT05_KOMXY</name>
<protein>
    <submittedName>
        <fullName evidence="2">S8 family peptidase</fullName>
    </submittedName>
</protein>
<reference evidence="2 3" key="1">
    <citation type="journal article" date="2020" name="Carbohydr. Polym.">
        <title>Characterization and optimization of production of bacterial cellulose from strain CGMCC 17276 based on whole-genome analysis.</title>
        <authorList>
            <person name="Lu T."/>
            <person name="Gao H."/>
            <person name="Liao B."/>
            <person name="Wu J."/>
            <person name="Zhang W."/>
            <person name="Huang J."/>
            <person name="Liu M."/>
            <person name="Huang J."/>
            <person name="Chang Z."/>
            <person name="Jin M."/>
            <person name="Yi Z."/>
            <person name="Jiang D."/>
        </authorList>
    </citation>
    <scope>NUCLEOTIDE SEQUENCE [LARGE SCALE GENOMIC DNA]</scope>
    <source>
        <strain evidence="2 3">CGMCC 17276</strain>
        <plasmid evidence="3">pa</plasmid>
    </source>
</reference>
<dbReference type="OrthoDB" id="5495859at2"/>
<evidence type="ECO:0000313" key="3">
    <source>
        <dbReference type="Proteomes" id="UP000464674"/>
    </source>
</evidence>